<comment type="caution">
    <text evidence="2">The sequence shown here is derived from an EMBL/GenBank/DDBJ whole genome shotgun (WGS) entry which is preliminary data.</text>
</comment>
<evidence type="ECO:0000313" key="3">
    <source>
        <dbReference type="Proteomes" id="UP000383932"/>
    </source>
</evidence>
<feature type="compositionally biased region" description="Pro residues" evidence="1">
    <location>
        <begin position="101"/>
        <end position="114"/>
    </location>
</feature>
<proteinExistence type="predicted"/>
<feature type="region of interest" description="Disordered" evidence="1">
    <location>
        <begin position="1"/>
        <end position="21"/>
    </location>
</feature>
<dbReference type="AlphaFoldDB" id="A0A5N5Q9P5"/>
<evidence type="ECO:0000313" key="2">
    <source>
        <dbReference type="EMBL" id="KAB5588127.1"/>
    </source>
</evidence>
<reference evidence="2 3" key="1">
    <citation type="journal article" date="2019" name="Fungal Biol. Biotechnol.">
        <title>Draft genome sequence of fastidious pathogen Ceratobasidium theobromae, which causes vascular-streak dieback in Theobroma cacao.</title>
        <authorList>
            <person name="Ali S.S."/>
            <person name="Asman A."/>
            <person name="Shao J."/>
            <person name="Firmansyah A.P."/>
            <person name="Susilo A.W."/>
            <person name="Rosmana A."/>
            <person name="McMahon P."/>
            <person name="Junaid M."/>
            <person name="Guest D."/>
            <person name="Kheng T.Y."/>
            <person name="Meinhardt L.W."/>
            <person name="Bailey B.A."/>
        </authorList>
    </citation>
    <scope>NUCLEOTIDE SEQUENCE [LARGE SCALE GENOMIC DNA]</scope>
    <source>
        <strain evidence="2 3">CT2</strain>
    </source>
</reference>
<keyword evidence="3" id="KW-1185">Reference proteome</keyword>
<name>A0A5N5Q9P5_9AGAM</name>
<dbReference type="EMBL" id="SSOP01000559">
    <property type="protein sequence ID" value="KAB5588127.1"/>
    <property type="molecule type" value="Genomic_DNA"/>
</dbReference>
<accession>A0A5N5Q9P5</accession>
<dbReference type="Proteomes" id="UP000383932">
    <property type="component" value="Unassembled WGS sequence"/>
</dbReference>
<evidence type="ECO:0000256" key="1">
    <source>
        <dbReference type="SAM" id="MobiDB-lite"/>
    </source>
</evidence>
<organism evidence="2 3">
    <name type="scientific">Ceratobasidium theobromae</name>
    <dbReference type="NCBI Taxonomy" id="1582974"/>
    <lineage>
        <taxon>Eukaryota</taxon>
        <taxon>Fungi</taxon>
        <taxon>Dikarya</taxon>
        <taxon>Basidiomycota</taxon>
        <taxon>Agaricomycotina</taxon>
        <taxon>Agaricomycetes</taxon>
        <taxon>Cantharellales</taxon>
        <taxon>Ceratobasidiaceae</taxon>
        <taxon>Ceratobasidium</taxon>
    </lineage>
</organism>
<feature type="compositionally biased region" description="Low complexity" evidence="1">
    <location>
        <begin position="9"/>
        <end position="18"/>
    </location>
</feature>
<gene>
    <name evidence="2" type="ORF">CTheo_8428</name>
</gene>
<sequence>MPPPPSAPPSTTGGPASSYAEDLKAAVDDAWHGIKTADFSPSTVFAAFIRIASVSDFAHCNPLPHQNFPPHPAPPEHPPAPPPPAVSGEEDAQMDLSQDVPAPPTAPVPTPPQGPLESWAAVTTRSKGPQAPKVKLGAPPSQTTPAKAKPADKPCSRHNQVVIHIGCKSHYTGNFSGEEALLSASRAINSALASTGQSSHCLGVRCSQFGNLVVVFLTNTSRNVISATFKPIRAALQLPGNPWHPDAYVRLSLDCHWSFLSMANVPTRAPDSPNLPYDPAQLLAEVRLNPAFKDLAFTCLPSWVSDPKNLTKSQLSIAFAFEDPSGTLVDRLHREEAFLFGASVCIKSWSPSKPAVAHAAVPTA</sequence>
<protein>
    <submittedName>
        <fullName evidence="2">Uncharacterized protein</fullName>
    </submittedName>
</protein>
<feature type="compositionally biased region" description="Pro residues" evidence="1">
    <location>
        <begin position="67"/>
        <end position="85"/>
    </location>
</feature>
<feature type="region of interest" description="Disordered" evidence="1">
    <location>
        <begin position="65"/>
        <end position="155"/>
    </location>
</feature>